<evidence type="ECO:0000313" key="4">
    <source>
        <dbReference type="Proteomes" id="UP001642540"/>
    </source>
</evidence>
<proteinExistence type="predicted"/>
<keyword evidence="2" id="KW-0812">Transmembrane</keyword>
<dbReference type="PANTHER" id="PTHR21398">
    <property type="entry name" value="AGAP007094-PA"/>
    <property type="match status" value="1"/>
</dbReference>
<dbReference type="PANTHER" id="PTHR21398:SF6">
    <property type="entry name" value="AGAP007094-PA"/>
    <property type="match status" value="1"/>
</dbReference>
<feature type="compositionally biased region" description="Polar residues" evidence="1">
    <location>
        <begin position="165"/>
        <end position="185"/>
    </location>
</feature>
<dbReference type="InterPro" id="IPR006631">
    <property type="entry name" value="DM4_12"/>
</dbReference>
<dbReference type="EMBL" id="CAXLJM020000004">
    <property type="protein sequence ID" value="CAL8070921.1"/>
    <property type="molecule type" value="Genomic_DNA"/>
</dbReference>
<dbReference type="PROSITE" id="PS51257">
    <property type="entry name" value="PROKAR_LIPOPROTEIN"/>
    <property type="match status" value="1"/>
</dbReference>
<protein>
    <submittedName>
        <fullName evidence="3">Uncharacterized protein</fullName>
    </submittedName>
</protein>
<name>A0ABP1PQ97_9HEXA</name>
<accession>A0ABP1PQ97</accession>
<keyword evidence="2" id="KW-0472">Membrane</keyword>
<dbReference type="SMART" id="SM00718">
    <property type="entry name" value="DM4_12"/>
    <property type="match status" value="1"/>
</dbReference>
<keyword evidence="4" id="KW-1185">Reference proteome</keyword>
<feature type="region of interest" description="Disordered" evidence="1">
    <location>
        <begin position="165"/>
        <end position="187"/>
    </location>
</feature>
<reference evidence="3 4" key="1">
    <citation type="submission" date="2024-08" db="EMBL/GenBank/DDBJ databases">
        <authorList>
            <person name="Cucini C."/>
            <person name="Frati F."/>
        </authorList>
    </citation>
    <scope>NUCLEOTIDE SEQUENCE [LARGE SCALE GENOMIC DNA]</scope>
</reference>
<gene>
    <name evidence="3" type="ORF">ODALV1_LOCUS1481</name>
</gene>
<dbReference type="Proteomes" id="UP001642540">
    <property type="component" value="Unassembled WGS sequence"/>
</dbReference>
<evidence type="ECO:0000256" key="2">
    <source>
        <dbReference type="SAM" id="Phobius"/>
    </source>
</evidence>
<sequence length="371" mass="41610">MTKYKLKFRTVPLGSWVQPVIVFFAMACIVTVNSFSIGRLMNSISNYQDQEQASSSSKVKSLSGSTGEVVKKSGEFSNRALWVHKGKFVFPAGTTIVLTPQITIPAFRKRPFNKGLQSDIQLSLPLYLTLDKMGFTNDMHPFPFDMPPFWPFGPMRRPIDSDSYPNMNTSTTARPDNTSSSTTHKPNPMMMMQGQGQWAFSEANGGEDYKVKGGSDSKIYYTYLPLRNRPISGSGGGNNYNFKKGGRDQIRNKRSIMALPPAESLHGGDRALIFPKIEEMLGNVGFEGRGCMLRVICEVHEFPLQEGYGLFGDLIAWFFTISQSVYAESHMPQYLKAEEAGRGGNCEEYKKVCSKSLFKWGMEKRVDHNEL</sequence>
<feature type="transmembrane region" description="Helical" evidence="2">
    <location>
        <begin position="20"/>
        <end position="38"/>
    </location>
</feature>
<evidence type="ECO:0000256" key="1">
    <source>
        <dbReference type="SAM" id="MobiDB-lite"/>
    </source>
</evidence>
<dbReference type="Pfam" id="PF07841">
    <property type="entry name" value="DM4_12"/>
    <property type="match status" value="1"/>
</dbReference>
<comment type="caution">
    <text evidence="3">The sequence shown here is derived from an EMBL/GenBank/DDBJ whole genome shotgun (WGS) entry which is preliminary data.</text>
</comment>
<evidence type="ECO:0000313" key="3">
    <source>
        <dbReference type="EMBL" id="CAL8070921.1"/>
    </source>
</evidence>
<organism evidence="3 4">
    <name type="scientific">Orchesella dallaii</name>
    <dbReference type="NCBI Taxonomy" id="48710"/>
    <lineage>
        <taxon>Eukaryota</taxon>
        <taxon>Metazoa</taxon>
        <taxon>Ecdysozoa</taxon>
        <taxon>Arthropoda</taxon>
        <taxon>Hexapoda</taxon>
        <taxon>Collembola</taxon>
        <taxon>Entomobryomorpha</taxon>
        <taxon>Entomobryoidea</taxon>
        <taxon>Orchesellidae</taxon>
        <taxon>Orchesellinae</taxon>
        <taxon>Orchesella</taxon>
    </lineage>
</organism>
<keyword evidence="2" id="KW-1133">Transmembrane helix</keyword>